<dbReference type="RefSeq" id="WP_144912748.1">
    <property type="nucleotide sequence ID" value="NZ_VLLI01000006.1"/>
</dbReference>
<reference evidence="2 3" key="1">
    <citation type="submission" date="2019-07" db="EMBL/GenBank/DDBJ databases">
        <title>Genomic Encyclopedia of Archaeal and Bacterial Type Strains, Phase II (KMG-II): from individual species to whole genera.</title>
        <authorList>
            <person name="Goeker M."/>
        </authorList>
    </citation>
    <scope>NUCLEOTIDE SEQUENCE [LARGE SCALE GENOMIC DNA]</scope>
    <source>
        <strain evidence="2 3">ATCC BAA-1854</strain>
    </source>
</reference>
<dbReference type="EMBL" id="VLLI01000006">
    <property type="protein sequence ID" value="TWI99968.1"/>
    <property type="molecule type" value="Genomic_DNA"/>
</dbReference>
<feature type="signal peptide" evidence="1">
    <location>
        <begin position="1"/>
        <end position="19"/>
    </location>
</feature>
<keyword evidence="1" id="KW-0732">Signal</keyword>
<evidence type="ECO:0008006" key="4">
    <source>
        <dbReference type="Google" id="ProtNLM"/>
    </source>
</evidence>
<evidence type="ECO:0000313" key="3">
    <source>
        <dbReference type="Proteomes" id="UP000317010"/>
    </source>
</evidence>
<organism evidence="2 3">
    <name type="scientific">Mucilaginibacter frigoritolerans</name>
    <dbReference type="NCBI Taxonomy" id="652788"/>
    <lineage>
        <taxon>Bacteria</taxon>
        <taxon>Pseudomonadati</taxon>
        <taxon>Bacteroidota</taxon>
        <taxon>Sphingobacteriia</taxon>
        <taxon>Sphingobacteriales</taxon>
        <taxon>Sphingobacteriaceae</taxon>
        <taxon>Mucilaginibacter</taxon>
    </lineage>
</organism>
<evidence type="ECO:0000256" key="1">
    <source>
        <dbReference type="SAM" id="SignalP"/>
    </source>
</evidence>
<dbReference type="OrthoDB" id="1331280at2"/>
<dbReference type="Gene3D" id="3.20.20.370">
    <property type="entry name" value="Glycoside hydrolase/deacetylase"/>
    <property type="match status" value="1"/>
</dbReference>
<dbReference type="GO" id="GO:0005975">
    <property type="term" value="P:carbohydrate metabolic process"/>
    <property type="evidence" value="ECO:0007669"/>
    <property type="project" value="InterPro"/>
</dbReference>
<comment type="caution">
    <text evidence="2">The sequence shown here is derived from an EMBL/GenBank/DDBJ whole genome shotgun (WGS) entry which is preliminary data.</text>
</comment>
<dbReference type="Proteomes" id="UP000317010">
    <property type="component" value="Unassembled WGS sequence"/>
</dbReference>
<feature type="chain" id="PRO_5022234856" description="Polysaccharide deacetylase" evidence="1">
    <location>
        <begin position="20"/>
        <end position="331"/>
    </location>
</feature>
<proteinExistence type="predicted"/>
<gene>
    <name evidence="2" type="ORF">JN11_02384</name>
</gene>
<dbReference type="AlphaFoldDB" id="A0A562U360"/>
<dbReference type="SUPFAM" id="SSF88713">
    <property type="entry name" value="Glycoside hydrolase/deacetylase"/>
    <property type="match status" value="1"/>
</dbReference>
<dbReference type="CDD" id="cd10963">
    <property type="entry name" value="CE4_RC0012_like"/>
    <property type="match status" value="1"/>
</dbReference>
<protein>
    <recommendedName>
        <fullName evidence="4">Polysaccharide deacetylase</fullName>
    </recommendedName>
</protein>
<accession>A0A562U360</accession>
<name>A0A562U360_9SPHI</name>
<keyword evidence="3" id="KW-1185">Reference proteome</keyword>
<sequence length="331" mass="37950">MKQLCLFILLIGSTIIAKAQTNYLNISNYKVYYGWAHHFPQDWMIIRQFENSGKSYLFLVNPQTLETKIDEAGFYEVKSMTYAVARAYFRNTPYIKAIDRAEKQSKNIQDAGIESGLPKETGISLTADLCPSHRPLDRVIFTDIYQQFQKVETPVPVALSITGVWMRQHQNDLQWLKQLQKEHEIYITWINHSYNHRVSAKLPLKENFLLEAGTDINYEVLETEKAMLKNGLLPSIFFRFPGLVSDQQLVYKITNFGLIPIGTDAWLAKGQASQPGSIVLIHANGNEPVGVNDFINLLKSKTQSIAKKQWLLYDLRESVDEEFESDSSKVH</sequence>
<dbReference type="InterPro" id="IPR011330">
    <property type="entry name" value="Glyco_hydro/deAcase_b/a-brl"/>
</dbReference>
<evidence type="ECO:0000313" key="2">
    <source>
        <dbReference type="EMBL" id="TWI99968.1"/>
    </source>
</evidence>